<keyword evidence="2" id="KW-1185">Reference proteome</keyword>
<reference evidence="1 2" key="1">
    <citation type="submission" date="2019-08" db="EMBL/GenBank/DDBJ databases">
        <title>Formosa sediminis sp. nov., isolated from marine sediment.</title>
        <authorList>
            <person name="Cao W.R."/>
        </authorList>
    </citation>
    <scope>NUCLEOTIDE SEQUENCE [LARGE SCALE GENOMIC DNA]</scope>
    <source>
        <strain evidence="1 2">1494</strain>
    </source>
</reference>
<dbReference type="PANTHER" id="PTHR37804">
    <property type="entry name" value="CDAA REGULATORY PROTEIN CDAR"/>
    <property type="match status" value="1"/>
</dbReference>
<gene>
    <name evidence="1" type="ORF">FVF61_05030</name>
</gene>
<accession>A0A5D0GHR9</accession>
<dbReference type="AlphaFoldDB" id="A0A5D0GHR9"/>
<dbReference type="Proteomes" id="UP000324550">
    <property type="component" value="Unassembled WGS sequence"/>
</dbReference>
<name>A0A5D0GHR9_9FLAO</name>
<protein>
    <submittedName>
        <fullName evidence="1">YbbR-like domain-containing protein</fullName>
    </submittedName>
</protein>
<dbReference type="Gene3D" id="2.170.120.30">
    <property type="match status" value="1"/>
</dbReference>
<dbReference type="PANTHER" id="PTHR37804:SF1">
    <property type="entry name" value="CDAA REGULATORY PROTEIN CDAR"/>
    <property type="match status" value="1"/>
</dbReference>
<dbReference type="EMBL" id="VSFC01000023">
    <property type="protein sequence ID" value="TYA57367.1"/>
    <property type="molecule type" value="Genomic_DNA"/>
</dbReference>
<evidence type="ECO:0000313" key="2">
    <source>
        <dbReference type="Proteomes" id="UP000324550"/>
    </source>
</evidence>
<organism evidence="1 2">
    <name type="scientific">Formosa maritima</name>
    <dbReference type="NCBI Taxonomy" id="2592046"/>
    <lineage>
        <taxon>Bacteria</taxon>
        <taxon>Pseudomonadati</taxon>
        <taxon>Bacteroidota</taxon>
        <taxon>Flavobacteriia</taxon>
        <taxon>Flavobacteriales</taxon>
        <taxon>Flavobacteriaceae</taxon>
        <taxon>Formosa</taxon>
    </lineage>
</organism>
<proteinExistence type="predicted"/>
<comment type="caution">
    <text evidence="1">The sequence shown here is derived from an EMBL/GenBank/DDBJ whole genome shotgun (WGS) entry which is preliminary data.</text>
</comment>
<evidence type="ECO:0000313" key="1">
    <source>
        <dbReference type="EMBL" id="TYA57367.1"/>
    </source>
</evidence>
<sequence>MLKYYFEKPKINIDFSQNIEVSKDFYIWNTYQGFSDLNTQFNKDIEIVSIIPDTLKFRYDINAIKKVPIKLNSKLSFSLGFDLLDSIRLEPDSIKIIGPKILVSELNYIETDIFILNDIKTNIDKSISLNLPTNKNKNLNFSEDHIKIKAEVDKFTEGHLKIPVTVINIPDSLKIKYFPKKLYVTYYTSLSNYNQIKANDFVITCDYNNIDSTSEFLKPQIVKQPKEARNVKLSQEQIEFIIIE</sequence>
<dbReference type="InterPro" id="IPR053154">
    <property type="entry name" value="c-di-AMP_regulator"/>
</dbReference>
<dbReference type="OrthoDB" id="1150187at2"/>
<dbReference type="Gene3D" id="2.170.120.40">
    <property type="entry name" value="YbbR-like domain"/>
    <property type="match status" value="1"/>
</dbReference>